<dbReference type="Gene3D" id="1.10.630.10">
    <property type="entry name" value="Cytochrome P450"/>
    <property type="match status" value="1"/>
</dbReference>
<accession>A0ABW4F7H8</accession>
<sequence>MVTPKELVGLLPPTFDQDYISGAVVPYLLSGQYFGERPALPLIDLALSKENAAPPHFWGMLYDGWAPNPEEEGVTVFIQGYDQRGPDNLRKKIYLSATTPDLYAKHYAGKIRSFLVRLLDEANAGMPLMHHYYADYFDLYWDLHLGVTGDAIPAEVREIGAGFTAVLGHWFPTSDIVRENILRVRGLRPFLKEWIDRRVQAVIDGDVPHPERTFVYYWLKNGGGGEHFRRKDIVFECFHNFLAFSQWGNTVYNVMAQLAADTGDPAIRSWFSQIMNNGPDQADGSPFTPLDRFVMELFRTISPNGGSLSTVDTQRGLEPRAGAVVTPHLATSQDPRHWPNPEEFDPNRYKAAPTSADNDEARSKEIGLARCPFPPAPFAVSDGRRAELTNSAFGAAYGVVDGTEYPVCDTPGYAPFGFGYRRCGGEQLTTEFVKEFLRTVWLRRIEFMRLDLENSEQLPVSPRTLVDDNIGFQPSR</sequence>
<dbReference type="Proteomes" id="UP001597114">
    <property type="component" value="Unassembled WGS sequence"/>
</dbReference>
<name>A0ABW4F7H8_9PSEU</name>
<feature type="region of interest" description="Disordered" evidence="1">
    <location>
        <begin position="327"/>
        <end position="355"/>
    </location>
</feature>
<feature type="compositionally biased region" description="Basic and acidic residues" evidence="1">
    <location>
        <begin position="334"/>
        <end position="348"/>
    </location>
</feature>
<dbReference type="InterPro" id="IPR036396">
    <property type="entry name" value="Cyt_P450_sf"/>
</dbReference>
<evidence type="ECO:0000256" key="1">
    <source>
        <dbReference type="SAM" id="MobiDB-lite"/>
    </source>
</evidence>
<protein>
    <recommendedName>
        <fullName evidence="4">Cytochrome P450</fullName>
    </recommendedName>
</protein>
<evidence type="ECO:0000313" key="3">
    <source>
        <dbReference type="Proteomes" id="UP001597114"/>
    </source>
</evidence>
<evidence type="ECO:0008006" key="4">
    <source>
        <dbReference type="Google" id="ProtNLM"/>
    </source>
</evidence>
<reference evidence="3" key="1">
    <citation type="journal article" date="2019" name="Int. J. Syst. Evol. Microbiol.">
        <title>The Global Catalogue of Microorganisms (GCM) 10K type strain sequencing project: providing services to taxonomists for standard genome sequencing and annotation.</title>
        <authorList>
            <consortium name="The Broad Institute Genomics Platform"/>
            <consortium name="The Broad Institute Genome Sequencing Center for Infectious Disease"/>
            <person name="Wu L."/>
            <person name="Ma J."/>
        </authorList>
    </citation>
    <scope>NUCLEOTIDE SEQUENCE [LARGE SCALE GENOMIC DNA]</scope>
    <source>
        <strain evidence="3">CCM 7043</strain>
    </source>
</reference>
<organism evidence="2 3">
    <name type="scientific">Pseudonocardia yunnanensis</name>
    <dbReference type="NCBI Taxonomy" id="58107"/>
    <lineage>
        <taxon>Bacteria</taxon>
        <taxon>Bacillati</taxon>
        <taxon>Actinomycetota</taxon>
        <taxon>Actinomycetes</taxon>
        <taxon>Pseudonocardiales</taxon>
        <taxon>Pseudonocardiaceae</taxon>
        <taxon>Pseudonocardia</taxon>
    </lineage>
</organism>
<comment type="caution">
    <text evidence="2">The sequence shown here is derived from an EMBL/GenBank/DDBJ whole genome shotgun (WGS) entry which is preliminary data.</text>
</comment>
<dbReference type="EMBL" id="JBHUCO010000054">
    <property type="protein sequence ID" value="MFD1522963.1"/>
    <property type="molecule type" value="Genomic_DNA"/>
</dbReference>
<dbReference type="SUPFAM" id="SSF48264">
    <property type="entry name" value="Cytochrome P450"/>
    <property type="match status" value="1"/>
</dbReference>
<dbReference type="RefSeq" id="WP_344725033.1">
    <property type="nucleotide sequence ID" value="NZ_BAAAUS010000028.1"/>
</dbReference>
<gene>
    <name evidence="2" type="ORF">ACFSJD_36130</name>
</gene>
<proteinExistence type="predicted"/>
<evidence type="ECO:0000313" key="2">
    <source>
        <dbReference type="EMBL" id="MFD1522963.1"/>
    </source>
</evidence>
<keyword evidence="3" id="KW-1185">Reference proteome</keyword>